<feature type="domain" description="TFIIS N-terminal" evidence="2">
    <location>
        <begin position="25"/>
        <end position="59"/>
    </location>
</feature>
<gene>
    <name evidence="4" type="ORF">H4Q32_023521</name>
</gene>
<evidence type="ECO:0000259" key="3">
    <source>
        <dbReference type="Pfam" id="PF15693"/>
    </source>
</evidence>
<keyword evidence="5" id="KW-1185">Reference proteome</keyword>
<dbReference type="InterPro" id="IPR042376">
    <property type="entry name" value="MED26"/>
</dbReference>
<dbReference type="InterPro" id="IPR035441">
    <property type="entry name" value="TFIIS/LEDGF_dom_sf"/>
</dbReference>
<name>A0ABQ8M943_LABRO</name>
<feature type="region of interest" description="Disordered" evidence="1">
    <location>
        <begin position="102"/>
        <end position="123"/>
    </location>
</feature>
<dbReference type="Pfam" id="PF08711">
    <property type="entry name" value="Med26"/>
    <property type="match status" value="1"/>
</dbReference>
<evidence type="ECO:0000256" key="1">
    <source>
        <dbReference type="SAM" id="MobiDB-lite"/>
    </source>
</evidence>
<evidence type="ECO:0000259" key="2">
    <source>
        <dbReference type="Pfam" id="PF08711"/>
    </source>
</evidence>
<feature type="compositionally biased region" description="Basic and acidic residues" evidence="1">
    <location>
        <begin position="156"/>
        <end position="166"/>
    </location>
</feature>
<organism evidence="4 5">
    <name type="scientific">Labeo rohita</name>
    <name type="common">Indian major carp</name>
    <name type="synonym">Cyprinus rohita</name>
    <dbReference type="NCBI Taxonomy" id="84645"/>
    <lineage>
        <taxon>Eukaryota</taxon>
        <taxon>Metazoa</taxon>
        <taxon>Chordata</taxon>
        <taxon>Craniata</taxon>
        <taxon>Vertebrata</taxon>
        <taxon>Euteleostomi</taxon>
        <taxon>Actinopterygii</taxon>
        <taxon>Neopterygii</taxon>
        <taxon>Teleostei</taxon>
        <taxon>Ostariophysi</taxon>
        <taxon>Cypriniformes</taxon>
        <taxon>Cyprinidae</taxon>
        <taxon>Labeoninae</taxon>
        <taxon>Labeonini</taxon>
        <taxon>Labeo</taxon>
    </lineage>
</organism>
<feature type="region of interest" description="Disordered" evidence="1">
    <location>
        <begin position="228"/>
        <end position="262"/>
    </location>
</feature>
<dbReference type="Pfam" id="PF15693">
    <property type="entry name" value="Med26_C"/>
    <property type="match status" value="1"/>
</dbReference>
<feature type="region of interest" description="Disordered" evidence="1">
    <location>
        <begin position="146"/>
        <end position="174"/>
    </location>
</feature>
<evidence type="ECO:0000313" key="4">
    <source>
        <dbReference type="EMBL" id="KAI2659249.1"/>
    </source>
</evidence>
<dbReference type="PANTHER" id="PTHR15201:SF1">
    <property type="entry name" value="MEDIATOR OF RNA POLYMERASE II TRANSCRIPTION SUBUNIT 26"/>
    <property type="match status" value="1"/>
</dbReference>
<comment type="caution">
    <text evidence="4">The sequence shown here is derived from an EMBL/GenBank/DDBJ whole genome shotgun (WGS) entry which is preliminary data.</text>
</comment>
<feature type="region of interest" description="Disordered" evidence="1">
    <location>
        <begin position="277"/>
        <end position="296"/>
    </location>
</feature>
<dbReference type="InterPro" id="IPR031416">
    <property type="entry name" value="Med26_C"/>
</dbReference>
<dbReference type="Gene3D" id="1.20.930.10">
    <property type="entry name" value="Conserved domain common to transcription factors TFIIS, elongin A, CRSP70"/>
    <property type="match status" value="1"/>
</dbReference>
<accession>A0ABQ8M943</accession>
<dbReference type="InterPro" id="IPR017923">
    <property type="entry name" value="TFIIS_N"/>
</dbReference>
<feature type="compositionally biased region" description="Polar residues" evidence="1">
    <location>
        <begin position="108"/>
        <end position="121"/>
    </location>
</feature>
<feature type="compositionally biased region" description="Basic and acidic residues" evidence="1">
    <location>
        <begin position="253"/>
        <end position="262"/>
    </location>
</feature>
<evidence type="ECO:0000313" key="5">
    <source>
        <dbReference type="Proteomes" id="UP000830375"/>
    </source>
</evidence>
<reference evidence="4 5" key="1">
    <citation type="submission" date="2022-01" db="EMBL/GenBank/DDBJ databases">
        <title>A high-quality chromosome-level genome assembly of rohu carp, Labeo rohita.</title>
        <authorList>
            <person name="Arick M.A. II"/>
            <person name="Hsu C.-Y."/>
            <person name="Magbanua Z."/>
            <person name="Pechanova O."/>
            <person name="Grover C."/>
            <person name="Miller E."/>
            <person name="Thrash A."/>
            <person name="Ezzel L."/>
            <person name="Alam S."/>
            <person name="Benzie J."/>
            <person name="Hamilton M."/>
            <person name="Karsi A."/>
            <person name="Lawrence M.L."/>
            <person name="Peterson D.G."/>
        </authorList>
    </citation>
    <scope>NUCLEOTIDE SEQUENCE [LARGE SCALE GENOMIC DNA]</scope>
    <source>
        <strain evidence="5">BAU-BD-2019</strain>
        <tissue evidence="4">Blood</tissue>
    </source>
</reference>
<dbReference type="SUPFAM" id="SSF47676">
    <property type="entry name" value="Conserved domain common to transcription factors TFIIS, elongin A, CRSP70"/>
    <property type="match status" value="1"/>
</dbReference>
<proteinExistence type="predicted"/>
<dbReference type="PANTHER" id="PTHR15201">
    <property type="entry name" value="CRSP70"/>
    <property type="match status" value="1"/>
</dbReference>
<protein>
    <submittedName>
        <fullName evidence="4">Mediator of RNA polymerase II transcription subunit 26</fullName>
    </submittedName>
</protein>
<dbReference type="EMBL" id="JACTAM010000011">
    <property type="protein sequence ID" value="KAI2659249.1"/>
    <property type="molecule type" value="Genomic_DNA"/>
</dbReference>
<feature type="domain" description="Mediator complex subunit 26 C-terminal" evidence="3">
    <location>
        <begin position="333"/>
        <end position="398"/>
    </location>
</feature>
<sequence length="404" mass="45323">MKRASSRPHQLKEQLLQAIDAQNNETRLGKLINDVRKRSTDEDLVQRLKNLIRRWQTLVGANEVAAKEISSFAINSTSAECVSRATQTLSENYSRSLLHSNMSERAETSQGSVPDKTTNYPNRFRKSKIPVRAIKPYSSTITRLQQTASLKTTRRSQNEHNIRERNGSSASHSDAKHFLASEAAARPISSCAASDLPKSSIPDSNTQMHQSSDLLNILRPAALNENVDEVSSTVSERALEDKTKTNQQNGHTVKLDGEDGTKTDRLAYDPHAQQIKPVSGKTFRKDSQRSTGCEIQSSGDLKHSLRFFLQTNRREISLTAENSGMSSPVGGRIAEFPVTELPGVSREVSERDLVRIRRQRWHGVNGCYDNRNNWYDWTQSITLDPYGDGSKLKILPYVGVDYRL</sequence>
<dbReference type="Proteomes" id="UP000830375">
    <property type="component" value="Unassembled WGS sequence"/>
</dbReference>